<dbReference type="Proteomes" id="UP000320475">
    <property type="component" value="Unassembled WGS sequence"/>
</dbReference>
<keyword evidence="1" id="KW-0812">Transmembrane</keyword>
<reference evidence="4 5" key="1">
    <citation type="journal article" date="2019" name="Sci. Rep.">
        <title>Comparative genomics of chytrid fungi reveal insights into the obligate biotrophic and pathogenic lifestyle of Synchytrium endobioticum.</title>
        <authorList>
            <person name="van de Vossenberg B.T.L.H."/>
            <person name="Warris S."/>
            <person name="Nguyen H.D.T."/>
            <person name="van Gent-Pelzer M.P.E."/>
            <person name="Joly D.L."/>
            <person name="van de Geest H.C."/>
            <person name="Bonants P.J.M."/>
            <person name="Smith D.S."/>
            <person name="Levesque C.A."/>
            <person name="van der Lee T.A.J."/>
        </authorList>
    </citation>
    <scope>NUCLEOTIDE SEQUENCE [LARGE SCALE GENOMIC DNA]</scope>
    <source>
        <strain evidence="2 5">LEV6574</strain>
        <strain evidence="3 4">MB42</strain>
    </source>
</reference>
<evidence type="ECO:0000256" key="1">
    <source>
        <dbReference type="SAM" id="Phobius"/>
    </source>
</evidence>
<accession>A0A507DLH5</accession>
<keyword evidence="4" id="KW-1185">Reference proteome</keyword>
<dbReference type="Proteomes" id="UP000317494">
    <property type="component" value="Unassembled WGS sequence"/>
</dbReference>
<evidence type="ECO:0000313" key="3">
    <source>
        <dbReference type="EMBL" id="TPX52473.1"/>
    </source>
</evidence>
<feature type="transmembrane region" description="Helical" evidence="1">
    <location>
        <begin position="164"/>
        <end position="181"/>
    </location>
</feature>
<comment type="caution">
    <text evidence="3">The sequence shown here is derived from an EMBL/GenBank/DDBJ whole genome shotgun (WGS) entry which is preliminary data.</text>
</comment>
<feature type="transmembrane region" description="Helical" evidence="1">
    <location>
        <begin position="188"/>
        <end position="210"/>
    </location>
</feature>
<dbReference type="AlphaFoldDB" id="A0A507DLH5"/>
<organism evidence="3 4">
    <name type="scientific">Synchytrium endobioticum</name>
    <dbReference type="NCBI Taxonomy" id="286115"/>
    <lineage>
        <taxon>Eukaryota</taxon>
        <taxon>Fungi</taxon>
        <taxon>Fungi incertae sedis</taxon>
        <taxon>Chytridiomycota</taxon>
        <taxon>Chytridiomycota incertae sedis</taxon>
        <taxon>Chytridiomycetes</taxon>
        <taxon>Synchytriales</taxon>
        <taxon>Synchytriaceae</taxon>
        <taxon>Synchytrium</taxon>
    </lineage>
</organism>
<sequence length="228" mass="24897">MSNTPVTGPSLFHPSQADICYPPCGGAITGAGSPRRFINGLTESGWVATYIPFILFVVILLFAPLWERLSARRWGTDRAYTPSSAPPGFQPEMTEAGQPIPLQHETGQEYAGMTPSSTHVTPESESWPTRMADFAGAARDSTLILFTIVTATMAGYGYSGTPLVLTWIILGILLLWHLNQFMPWVVRWVFDTILMLIVAILAIIVFSFAFRNAPSSGGVPYLGATRRS</sequence>
<evidence type="ECO:0000313" key="2">
    <source>
        <dbReference type="EMBL" id="TPX50253.1"/>
    </source>
</evidence>
<keyword evidence="1" id="KW-0472">Membrane</keyword>
<evidence type="ECO:0000313" key="4">
    <source>
        <dbReference type="Proteomes" id="UP000317494"/>
    </source>
</evidence>
<dbReference type="VEuPathDB" id="FungiDB:SeMB42_g01389"/>
<dbReference type="EMBL" id="QEAM01000020">
    <property type="protein sequence ID" value="TPX50253.1"/>
    <property type="molecule type" value="Genomic_DNA"/>
</dbReference>
<gene>
    <name evidence="2" type="ORF">SeLEV6574_g01001</name>
    <name evidence="3" type="ORF">SeMB42_g01389</name>
</gene>
<dbReference type="EMBL" id="QEAN01000035">
    <property type="protein sequence ID" value="TPX52473.1"/>
    <property type="molecule type" value="Genomic_DNA"/>
</dbReference>
<feature type="transmembrane region" description="Helical" evidence="1">
    <location>
        <begin position="47"/>
        <end position="66"/>
    </location>
</feature>
<name>A0A507DLH5_9FUNG</name>
<protein>
    <submittedName>
        <fullName evidence="3">Uncharacterized protein</fullName>
    </submittedName>
</protein>
<keyword evidence="1" id="KW-1133">Transmembrane helix</keyword>
<proteinExistence type="predicted"/>
<evidence type="ECO:0000313" key="5">
    <source>
        <dbReference type="Proteomes" id="UP000320475"/>
    </source>
</evidence>